<dbReference type="HOGENOM" id="CLU_058653_0_0_1"/>
<dbReference type="eggNOG" id="ENOG502T5ZK">
    <property type="taxonomic scope" value="Eukaryota"/>
</dbReference>
<gene>
    <name evidence="1" type="ORF">CANTEDRAFT_116050</name>
</gene>
<dbReference type="EMBL" id="GL996528">
    <property type="protein sequence ID" value="EGV60990.1"/>
    <property type="molecule type" value="Genomic_DNA"/>
</dbReference>
<dbReference type="RefSeq" id="XP_006690204.1">
    <property type="nucleotide sequence ID" value="XM_006690141.1"/>
</dbReference>
<protein>
    <recommendedName>
        <fullName evidence="3">Nitrogen regulatory protein areA GATA-like domain-containing protein</fullName>
    </recommendedName>
</protein>
<proteinExistence type="predicted"/>
<organism evidence="2">
    <name type="scientific">Candida tenuis (strain ATCC 10573 / BCRC 21748 / CBS 615 / JCM 9827 / NBRC 10315 / NRRL Y-1498 / VKM Y-70)</name>
    <name type="common">Yeast</name>
    <name type="synonym">Yamadazyma tenuis</name>
    <dbReference type="NCBI Taxonomy" id="590646"/>
    <lineage>
        <taxon>Eukaryota</taxon>
        <taxon>Fungi</taxon>
        <taxon>Dikarya</taxon>
        <taxon>Ascomycota</taxon>
        <taxon>Saccharomycotina</taxon>
        <taxon>Pichiomycetes</taxon>
        <taxon>Debaryomycetaceae</taxon>
        <taxon>Yamadazyma</taxon>
    </lineage>
</organism>
<evidence type="ECO:0000313" key="2">
    <source>
        <dbReference type="Proteomes" id="UP000000707"/>
    </source>
</evidence>
<dbReference type="OrthoDB" id="5563539at2759"/>
<dbReference type="AlphaFoldDB" id="G3BFD4"/>
<evidence type="ECO:0000313" key="1">
    <source>
        <dbReference type="EMBL" id="EGV60989.1"/>
    </source>
</evidence>
<dbReference type="EMBL" id="GL996528">
    <property type="protein sequence ID" value="EGV60989.1"/>
    <property type="molecule type" value="Genomic_DNA"/>
</dbReference>
<reference evidence="1 2" key="1">
    <citation type="journal article" date="2011" name="Proc. Natl. Acad. Sci. U.S.A.">
        <title>Comparative genomics of xylose-fermenting fungi for enhanced biofuel production.</title>
        <authorList>
            <person name="Wohlbach D.J."/>
            <person name="Kuo A."/>
            <person name="Sato T.K."/>
            <person name="Potts K.M."/>
            <person name="Salamov A.A."/>
            <person name="LaButti K.M."/>
            <person name="Sun H."/>
            <person name="Clum A."/>
            <person name="Pangilinan J.L."/>
            <person name="Lindquist E.A."/>
            <person name="Lucas S."/>
            <person name="Lapidus A."/>
            <person name="Jin M."/>
            <person name="Gunawan C."/>
            <person name="Balan V."/>
            <person name="Dale B.E."/>
            <person name="Jeffries T.W."/>
            <person name="Zinkel R."/>
            <person name="Barry K.W."/>
            <person name="Grigoriev I.V."/>
            <person name="Gasch A.P."/>
        </authorList>
    </citation>
    <scope>NUCLEOTIDE SEQUENCE [LARGE SCALE GENOMIC DNA]</scope>
    <source>
        <strain evidence="1">ATCC 10573</strain>
        <strain evidence="2">ATCC 10573 / BCRC 21748 / CBS 615 / JCM 9827 / NBRC 10315 / NRRL Y-1498 / VKM Y-70</strain>
    </source>
</reference>
<dbReference type="Proteomes" id="UP000000707">
    <property type="component" value="Unassembled WGS sequence"/>
</dbReference>
<dbReference type="KEGG" id="cten:18248145"/>
<keyword evidence="2" id="KW-1185">Reference proteome</keyword>
<accession>G3BFD4</accession>
<sequence>MNCFDDSYISHNLHSFDFTHNIDYLDDDTHIPDEVLIKCYKQSKYDISIIIPSTAPLRLQNIAWRRLYKSLRKLPEVSPRVINWHKQLDINWCFGPSYSHEDLITPPEKVEVKAAPIGIPDAYPLLYTVSNSSSDTLTDSDSLLSNSPTSTCSSHSNLSVYHGMKKKRVKFNFIVNSREIINGISIDYDFLDDSILND</sequence>
<name>G3BFD4_CANTC</name>
<evidence type="ECO:0008006" key="3">
    <source>
        <dbReference type="Google" id="ProtNLM"/>
    </source>
</evidence>
<dbReference type="GeneID" id="18248145"/>